<keyword evidence="1" id="KW-0805">Transcription regulation</keyword>
<comment type="caution">
    <text evidence="5">The sequence shown here is derived from an EMBL/GenBank/DDBJ whole genome shotgun (WGS) entry which is preliminary data.</text>
</comment>
<dbReference type="Pfam" id="PF04967">
    <property type="entry name" value="HTH_10"/>
    <property type="match status" value="1"/>
</dbReference>
<gene>
    <name evidence="5" type="ORF">EGH23_24280</name>
</gene>
<keyword evidence="6" id="KW-1185">Reference proteome</keyword>
<dbReference type="PANTHER" id="PTHR34236:SF1">
    <property type="entry name" value="DIMETHYL SULFOXIDE REDUCTASE TRANSCRIPTIONAL ACTIVATOR"/>
    <property type="match status" value="1"/>
</dbReference>
<feature type="domain" description="Bacterioopsin transcriptional activator GAF and HTH associated" evidence="4">
    <location>
        <begin position="22"/>
        <end position="151"/>
    </location>
</feature>
<accession>A0AAW4PLA3</accession>
<sequence>MVTLIIATIPACELALSDVFASLPDIEIEAERIVKGEENAAMPLLWVRGVEPDDFEAACEADPTIDDLELLADFDEELLYRMQWFDRIGLLFQMLTNANATILEAVGESETWHLRLLYPSREHLSKTKTFCSEHGLSFSIDAIRNMDRDPSGRYGLTSIQYNALITAVDAGYFDVPREVTLDELAAEMNLSHQALSECLRRGTHVLIEDTVLIGAAEFNL</sequence>
<evidence type="ECO:0000256" key="2">
    <source>
        <dbReference type="ARBA" id="ARBA00023163"/>
    </source>
</evidence>
<dbReference type="InterPro" id="IPR031803">
    <property type="entry name" value="BAT_GAF/HTH-assoc"/>
</dbReference>
<proteinExistence type="predicted"/>
<evidence type="ECO:0000259" key="4">
    <source>
        <dbReference type="Pfam" id="PF15915"/>
    </source>
</evidence>
<protein>
    <submittedName>
        <fullName evidence="5">Helix-turn-helix domain-containing protein</fullName>
    </submittedName>
</protein>
<name>A0AAW4PLA3_9EURY</name>
<dbReference type="InterPro" id="IPR007050">
    <property type="entry name" value="HTH_bacterioopsin"/>
</dbReference>
<keyword evidence="2" id="KW-0804">Transcription</keyword>
<dbReference type="Pfam" id="PF15915">
    <property type="entry name" value="BAT"/>
    <property type="match status" value="1"/>
</dbReference>
<evidence type="ECO:0000256" key="1">
    <source>
        <dbReference type="ARBA" id="ARBA00023015"/>
    </source>
</evidence>
<dbReference type="EMBL" id="RKLT01000034">
    <property type="protein sequence ID" value="MBX0297987.1"/>
    <property type="molecule type" value="Genomic_DNA"/>
</dbReference>
<feature type="domain" description="HTH bat-type" evidence="3">
    <location>
        <begin position="156"/>
        <end position="204"/>
    </location>
</feature>
<dbReference type="AlphaFoldDB" id="A0AAW4PLA3"/>
<reference evidence="5 6" key="1">
    <citation type="submission" date="2021-06" db="EMBL/GenBank/DDBJ databases">
        <title>Halomicroarcula sp. a new haloarchaeum isolated from saline soil.</title>
        <authorList>
            <person name="Duran-Viseras A."/>
            <person name="Sanchez-Porro C."/>
            <person name="Ventosa A."/>
        </authorList>
    </citation>
    <scope>NUCLEOTIDE SEQUENCE [LARGE SCALE GENOMIC DNA]</scope>
    <source>
        <strain evidence="5 6">F27</strain>
    </source>
</reference>
<evidence type="ECO:0000313" key="6">
    <source>
        <dbReference type="Proteomes" id="UP001430455"/>
    </source>
</evidence>
<evidence type="ECO:0000313" key="5">
    <source>
        <dbReference type="EMBL" id="MBX0297987.1"/>
    </source>
</evidence>
<evidence type="ECO:0000259" key="3">
    <source>
        <dbReference type="Pfam" id="PF04967"/>
    </source>
</evidence>
<organism evidence="5 6">
    <name type="scientific">Haloarcula nitratireducens</name>
    <dbReference type="NCBI Taxonomy" id="2487749"/>
    <lineage>
        <taxon>Archaea</taxon>
        <taxon>Methanobacteriati</taxon>
        <taxon>Methanobacteriota</taxon>
        <taxon>Stenosarchaea group</taxon>
        <taxon>Halobacteria</taxon>
        <taxon>Halobacteriales</taxon>
        <taxon>Haloarculaceae</taxon>
        <taxon>Haloarcula</taxon>
    </lineage>
</organism>
<dbReference type="RefSeq" id="WP_220582569.1">
    <property type="nucleotide sequence ID" value="NZ_RKLT01000034.1"/>
</dbReference>
<dbReference type="Proteomes" id="UP001430455">
    <property type="component" value="Unassembled WGS sequence"/>
</dbReference>
<dbReference type="PANTHER" id="PTHR34236">
    <property type="entry name" value="DIMETHYL SULFOXIDE REDUCTASE TRANSCRIPTIONAL ACTIVATOR"/>
    <property type="match status" value="1"/>
</dbReference>